<reference evidence="1 2" key="1">
    <citation type="submission" date="2023-08" db="EMBL/GenBank/DDBJ databases">
        <title>A Necator americanus chromosomal reference genome.</title>
        <authorList>
            <person name="Ilik V."/>
            <person name="Petrzelkova K.J."/>
            <person name="Pardy F."/>
            <person name="Fuh T."/>
            <person name="Niatou-Singa F.S."/>
            <person name="Gouil Q."/>
            <person name="Baker L."/>
            <person name="Ritchie M.E."/>
            <person name="Jex A.R."/>
            <person name="Gazzola D."/>
            <person name="Li H."/>
            <person name="Toshio Fujiwara R."/>
            <person name="Zhan B."/>
            <person name="Aroian R.V."/>
            <person name="Pafco B."/>
            <person name="Schwarz E.M."/>
        </authorList>
    </citation>
    <scope>NUCLEOTIDE SEQUENCE [LARGE SCALE GENOMIC DNA]</scope>
    <source>
        <strain evidence="1 2">Aroian</strain>
        <tissue evidence="1">Whole animal</tissue>
    </source>
</reference>
<accession>A0ABR1D1D3</accession>
<dbReference type="Proteomes" id="UP001303046">
    <property type="component" value="Unassembled WGS sequence"/>
</dbReference>
<sequence length="127" mass="14210">MSSTSAATFKIRPIISCVGGPTDQISWFLNKIQICTPDFSESALNMFKSAIEVGTGNEERHESRRLALKTTYAYGDTVRSHYRRTRAVNSNVPRENKIDLCLPFISDSISTAVVVVAALFKRNYKTM</sequence>
<protein>
    <submittedName>
        <fullName evidence="1">Uncharacterized protein</fullName>
    </submittedName>
</protein>
<organism evidence="1 2">
    <name type="scientific">Necator americanus</name>
    <name type="common">Human hookworm</name>
    <dbReference type="NCBI Taxonomy" id="51031"/>
    <lineage>
        <taxon>Eukaryota</taxon>
        <taxon>Metazoa</taxon>
        <taxon>Ecdysozoa</taxon>
        <taxon>Nematoda</taxon>
        <taxon>Chromadorea</taxon>
        <taxon>Rhabditida</taxon>
        <taxon>Rhabditina</taxon>
        <taxon>Rhabditomorpha</taxon>
        <taxon>Strongyloidea</taxon>
        <taxon>Ancylostomatidae</taxon>
        <taxon>Bunostominae</taxon>
        <taxon>Necator</taxon>
    </lineage>
</organism>
<comment type="caution">
    <text evidence="1">The sequence shown here is derived from an EMBL/GenBank/DDBJ whole genome shotgun (WGS) entry which is preliminary data.</text>
</comment>
<evidence type="ECO:0000313" key="2">
    <source>
        <dbReference type="Proteomes" id="UP001303046"/>
    </source>
</evidence>
<dbReference type="EMBL" id="JAVFWL010000003">
    <property type="protein sequence ID" value="KAK6744027.1"/>
    <property type="molecule type" value="Genomic_DNA"/>
</dbReference>
<evidence type="ECO:0000313" key="1">
    <source>
        <dbReference type="EMBL" id="KAK6744027.1"/>
    </source>
</evidence>
<keyword evidence="2" id="KW-1185">Reference proteome</keyword>
<gene>
    <name evidence="1" type="primary">Necator_chrIII.g11756</name>
    <name evidence="1" type="ORF">RB195_010991</name>
</gene>
<proteinExistence type="predicted"/>
<name>A0ABR1D1D3_NECAM</name>